<dbReference type="GO" id="GO:0009073">
    <property type="term" value="P:aromatic amino acid family biosynthetic process"/>
    <property type="evidence" value="ECO:0007669"/>
    <property type="project" value="UniProtKB-KW"/>
</dbReference>
<dbReference type="PANTHER" id="PTHR21337">
    <property type="entry name" value="PHOSPHO-2-DEHYDRO-3-DEOXYHEPTONATE ALDOLASE 1, 2"/>
    <property type="match status" value="1"/>
</dbReference>
<sequence length="422" mass="44517">MTFPSSTPPALLPDTDPLDPRSTAPPAEAAQQPPWPHLTALVDAVERLASLPPLTTPAETGLLRAELAAVCRGEGFVLHGGDCAEPFADSAPPTVLRKVSHLRALTDLLRDGAGADRGIAIGRIAGQYAKPRSEAYETTPDRRRVHSYRGDAVNAFEPDPAGRVPDPARLLAAHAHATRVLETIRSRWRGSAPGERVYVSHELLLLPFERALLVVGERPGEPAHAGSTHFGWIGERTRALHGAHVSLAASVTNPVGVKLGPGTAPQDAVNLALRLNPERVAGRLTFIVRMGAEQVAARLPAVVRAVTASGVPVVWLCDPMHGNTVRLADGTKTRRVSALCREVTGFAHAVRAHGGHPGGLSLELTPDPVTECLDGPPPGAADLPAPADATGRDLLPDYRSLCDPRLNATQAEAVVQSFLAAL</sequence>
<evidence type="ECO:0000256" key="2">
    <source>
        <dbReference type="ARBA" id="ARBA00022679"/>
    </source>
</evidence>
<feature type="binding site" evidence="3">
    <location>
        <position position="289"/>
    </location>
    <ligand>
        <name>phosphoenolpyruvate</name>
        <dbReference type="ChEBI" id="CHEBI:58702"/>
    </ligand>
</feature>
<dbReference type="PANTHER" id="PTHR21337:SF0">
    <property type="entry name" value="PHOSPHO-2-DEHYDRO-3-DEOXYHEPTONATE ALDOLASE"/>
    <property type="match status" value="1"/>
</dbReference>
<gene>
    <name evidence="6" type="ORF">SSFG_00064</name>
</gene>
<feature type="binding site" evidence="3">
    <location>
        <position position="258"/>
    </location>
    <ligand>
        <name>phosphoenolpyruvate</name>
        <dbReference type="ChEBI" id="CHEBI:58702"/>
    </ligand>
</feature>
<feature type="binding site" evidence="3">
    <location>
        <position position="123"/>
    </location>
    <ligand>
        <name>phosphoenolpyruvate</name>
        <dbReference type="ChEBI" id="CHEBI:58702"/>
    </ligand>
</feature>
<comment type="pathway">
    <text evidence="4">Metabolic intermediate biosynthesis; chorismate biosynthesis; chorismate from D-erythrose 4-phosphate and phosphoenolpyruvate: step 1/7.</text>
</comment>
<feature type="binding site" evidence="3">
    <location>
        <position position="83"/>
    </location>
    <ligand>
        <name>Mn(2+)</name>
        <dbReference type="ChEBI" id="CHEBI:29035"/>
    </ligand>
</feature>
<name>D5ZST6_STRV1</name>
<protein>
    <recommendedName>
        <fullName evidence="4">Phospho-2-dehydro-3-deoxyheptonate aldolase</fullName>
        <ecNumber evidence="4">2.5.1.54</ecNumber>
    </recommendedName>
</protein>
<dbReference type="EMBL" id="DS999641">
    <property type="protein sequence ID" value="EFE64807.2"/>
    <property type="molecule type" value="Genomic_DNA"/>
</dbReference>
<reference evidence="7" key="1">
    <citation type="submission" date="2008-12" db="EMBL/GenBank/DDBJ databases">
        <title>Annotation of Streptomyces ghanaensis ATCC 14672.</title>
        <authorList>
            <consortium name="The Broad Institute Genome Sequencing Platform"/>
            <consortium name="Broad Institute Microbial Sequencing Center"/>
            <person name="Fischbach M."/>
            <person name="Ward D."/>
            <person name="Young S."/>
            <person name="Kodira C.D."/>
            <person name="Zeng Q."/>
            <person name="Koehrsen M."/>
            <person name="Godfrey P."/>
            <person name="Alvarado L."/>
            <person name="Berlin A.M."/>
            <person name="Borenstein D."/>
            <person name="Chen Z."/>
            <person name="Engels R."/>
            <person name="Freedman E."/>
            <person name="Gellesch M."/>
            <person name="Goldberg J."/>
            <person name="Griggs A."/>
            <person name="Gujja S."/>
            <person name="Heiman D.I."/>
            <person name="Hepburn T.A."/>
            <person name="Howarth C."/>
            <person name="Jen D."/>
            <person name="Larson L."/>
            <person name="Lewis B."/>
            <person name="Mehta T."/>
            <person name="Park D."/>
            <person name="Pearson M."/>
            <person name="Roberts A."/>
            <person name="Saif S."/>
            <person name="Shea T.D."/>
            <person name="Shenoy N."/>
            <person name="Sisk P."/>
            <person name="Stolte C."/>
            <person name="Sykes S.N."/>
            <person name="Walk T."/>
            <person name="White J."/>
            <person name="Yandava C."/>
            <person name="Straight P."/>
            <person name="Clardy J."/>
            <person name="Hung D."/>
            <person name="Kolter R."/>
            <person name="Mekalanos J."/>
            <person name="Walker S."/>
            <person name="Walsh C.T."/>
            <person name="Wieland B.L.C."/>
            <person name="Ilzarbe M."/>
            <person name="Galagan J."/>
            <person name="Nusbaum C."/>
            <person name="Birren B."/>
        </authorList>
    </citation>
    <scope>NUCLEOTIDE SEQUENCE [LARGE SCALE GENOMIC DNA]</scope>
    <source>
        <strain evidence="7">ATCC 14672 / DSM 40746 / JCM 4963 / KCTC 9882 / NRRL B-12104 / FH 1290</strain>
    </source>
</reference>
<keyword evidence="3" id="KW-0464">Manganese</keyword>
<dbReference type="Pfam" id="PF01474">
    <property type="entry name" value="DAHP_synth_2"/>
    <property type="match status" value="2"/>
</dbReference>
<organism evidence="6 7">
    <name type="scientific">Streptomyces viridosporus (strain ATCC 14672 / DSM 40746 / JCM 4963 / KCTC 9882 / NRRL B-12104 / FH 1290)</name>
    <name type="common">Streptomyces ghanaensis</name>
    <dbReference type="NCBI Taxonomy" id="566461"/>
    <lineage>
        <taxon>Bacteria</taxon>
        <taxon>Bacillati</taxon>
        <taxon>Actinomycetota</taxon>
        <taxon>Actinomycetes</taxon>
        <taxon>Kitasatosporales</taxon>
        <taxon>Streptomycetaceae</taxon>
        <taxon>Streptomyces</taxon>
    </lineage>
</organism>
<dbReference type="AlphaFoldDB" id="D5ZST6"/>
<accession>D5ZST6</accession>
<evidence type="ECO:0000256" key="5">
    <source>
        <dbReference type="SAM" id="MobiDB-lite"/>
    </source>
</evidence>
<evidence type="ECO:0000313" key="7">
    <source>
        <dbReference type="Proteomes" id="UP000003824"/>
    </source>
</evidence>
<keyword evidence="3" id="KW-0170">Cobalt</keyword>
<dbReference type="eggNOG" id="COG3200">
    <property type="taxonomic scope" value="Bacteria"/>
</dbReference>
<keyword evidence="4" id="KW-0028">Amino-acid biosynthesis</keyword>
<dbReference type="InterPro" id="IPR013785">
    <property type="entry name" value="Aldolase_TIM"/>
</dbReference>
<dbReference type="Gene3D" id="3.20.20.70">
    <property type="entry name" value="Aldolase class I"/>
    <property type="match status" value="1"/>
</dbReference>
<keyword evidence="4" id="KW-0057">Aromatic amino acid biosynthesis</keyword>
<dbReference type="Proteomes" id="UP000003824">
    <property type="component" value="Unassembled WGS sequence"/>
</dbReference>
<evidence type="ECO:0000256" key="4">
    <source>
        <dbReference type="RuleBase" id="RU363071"/>
    </source>
</evidence>
<dbReference type="GO" id="GO:0003849">
    <property type="term" value="F:3-deoxy-7-phosphoheptulonate synthase activity"/>
    <property type="evidence" value="ECO:0007669"/>
    <property type="project" value="UniProtKB-EC"/>
</dbReference>
<dbReference type="GO" id="GO:0008652">
    <property type="term" value="P:amino acid biosynthetic process"/>
    <property type="evidence" value="ECO:0007669"/>
    <property type="project" value="UniProtKB-KW"/>
</dbReference>
<dbReference type="InterPro" id="IPR002480">
    <property type="entry name" value="DAHP_synth_2"/>
</dbReference>
<keyword evidence="3" id="KW-0104">Cadmium</keyword>
<dbReference type="GO" id="GO:0009423">
    <property type="term" value="P:chorismate biosynthetic process"/>
    <property type="evidence" value="ECO:0007669"/>
    <property type="project" value="UniProtKB-UniPathway"/>
</dbReference>
<feature type="binding site" evidence="3">
    <location>
        <begin position="235"/>
        <end position="236"/>
    </location>
    <ligand>
        <name>phosphoenolpyruvate</name>
        <dbReference type="ChEBI" id="CHEBI:58702"/>
    </ligand>
</feature>
<dbReference type="SUPFAM" id="SSF51569">
    <property type="entry name" value="Aldolase"/>
    <property type="match status" value="1"/>
</dbReference>
<evidence type="ECO:0000256" key="1">
    <source>
        <dbReference type="ARBA" id="ARBA00008911"/>
    </source>
</evidence>
<comment type="similarity">
    <text evidence="1 4">Belongs to the class-II DAHP synthase family.</text>
</comment>
<evidence type="ECO:0000256" key="3">
    <source>
        <dbReference type="PIRSR" id="PIRSR602480-1"/>
    </source>
</evidence>
<dbReference type="UniPathway" id="UPA00053">
    <property type="reaction ID" value="UER00084"/>
</dbReference>
<feature type="binding site" evidence="3">
    <location>
        <position position="321"/>
    </location>
    <ligand>
        <name>Mn(2+)</name>
        <dbReference type="ChEBI" id="CHEBI:29035"/>
    </ligand>
</feature>
<feature type="region of interest" description="Disordered" evidence="5">
    <location>
        <begin position="1"/>
        <end position="35"/>
    </location>
</feature>
<feature type="compositionally biased region" description="Pro residues" evidence="5">
    <location>
        <begin position="1"/>
        <end position="11"/>
    </location>
</feature>
<feature type="binding site" evidence="3">
    <location>
        <position position="363"/>
    </location>
    <ligand>
        <name>Mn(2+)</name>
        <dbReference type="ChEBI" id="CHEBI:29035"/>
    </ligand>
</feature>
<dbReference type="EC" id="2.5.1.54" evidence="4"/>
<proteinExistence type="inferred from homology"/>
<comment type="catalytic activity">
    <reaction evidence="4">
        <text>D-erythrose 4-phosphate + phosphoenolpyruvate + H2O = 7-phospho-2-dehydro-3-deoxy-D-arabino-heptonate + phosphate</text>
        <dbReference type="Rhea" id="RHEA:14717"/>
        <dbReference type="ChEBI" id="CHEBI:15377"/>
        <dbReference type="ChEBI" id="CHEBI:16897"/>
        <dbReference type="ChEBI" id="CHEBI:43474"/>
        <dbReference type="ChEBI" id="CHEBI:58394"/>
        <dbReference type="ChEBI" id="CHEBI:58702"/>
        <dbReference type="EC" id="2.5.1.54"/>
    </reaction>
</comment>
<comment type="cofactor">
    <cofactor evidence="3">
        <name>Mn(2+)</name>
        <dbReference type="ChEBI" id="CHEBI:29035"/>
    </cofactor>
    <cofactor evidence="3">
        <name>Co(2+)</name>
        <dbReference type="ChEBI" id="CHEBI:48828"/>
    </cofactor>
    <cofactor evidence="3">
        <name>Cd(2+)</name>
        <dbReference type="ChEBI" id="CHEBI:48775"/>
    </cofactor>
    <text evidence="3">Binds 1 divalent cation per subunit. The enzyme is active with manganese, cobalt or cadmium ions.</text>
</comment>
<feature type="binding site" evidence="3">
    <location>
        <position position="403"/>
    </location>
    <ligand>
        <name>Mn(2+)</name>
        <dbReference type="ChEBI" id="CHEBI:29035"/>
    </ligand>
</feature>
<keyword evidence="2 4" id="KW-0808">Transferase</keyword>
<evidence type="ECO:0000313" key="6">
    <source>
        <dbReference type="EMBL" id="EFE64807.2"/>
    </source>
</evidence>
<dbReference type="RefSeq" id="WP_004978571.1">
    <property type="nucleotide sequence ID" value="NZ_DS999641.1"/>
</dbReference>